<dbReference type="SMART" id="SM00448">
    <property type="entry name" value="REC"/>
    <property type="match status" value="1"/>
</dbReference>
<comment type="catalytic activity">
    <reaction evidence="2">
        <text>2 GTP = 3',3'-c-di-GMP + 2 diphosphate</text>
        <dbReference type="Rhea" id="RHEA:24898"/>
        <dbReference type="ChEBI" id="CHEBI:33019"/>
        <dbReference type="ChEBI" id="CHEBI:37565"/>
        <dbReference type="ChEBI" id="CHEBI:58805"/>
        <dbReference type="EC" id="2.7.7.65"/>
    </reaction>
</comment>
<keyword evidence="8" id="KW-1185">Reference proteome</keyword>
<protein>
    <recommendedName>
        <fullName evidence="1">diguanylate cyclase</fullName>
        <ecNumber evidence="1">2.7.7.65</ecNumber>
    </recommendedName>
</protein>
<evidence type="ECO:0000256" key="4">
    <source>
        <dbReference type="SAM" id="MobiDB-lite"/>
    </source>
</evidence>
<dbReference type="GO" id="GO:0005886">
    <property type="term" value="C:plasma membrane"/>
    <property type="evidence" value="ECO:0007669"/>
    <property type="project" value="TreeGrafter"/>
</dbReference>
<gene>
    <name evidence="7" type="primary">pleD_4</name>
    <name evidence="7" type="ORF">ElP_63840</name>
</gene>
<dbReference type="GO" id="GO:0052621">
    <property type="term" value="F:diguanylate cyclase activity"/>
    <property type="evidence" value="ECO:0007669"/>
    <property type="project" value="UniProtKB-EC"/>
</dbReference>
<keyword evidence="3" id="KW-0597">Phosphoprotein</keyword>
<evidence type="ECO:0000259" key="5">
    <source>
        <dbReference type="PROSITE" id="PS50110"/>
    </source>
</evidence>
<evidence type="ECO:0000313" key="7">
    <source>
        <dbReference type="EMBL" id="QDV38429.1"/>
    </source>
</evidence>
<proteinExistence type="predicted"/>
<feature type="domain" description="Response regulatory" evidence="5">
    <location>
        <begin position="2"/>
        <end position="118"/>
    </location>
</feature>
<dbReference type="InterPro" id="IPR029787">
    <property type="entry name" value="Nucleotide_cyclase"/>
</dbReference>
<evidence type="ECO:0000259" key="6">
    <source>
        <dbReference type="PROSITE" id="PS50887"/>
    </source>
</evidence>
<dbReference type="GO" id="GO:1902201">
    <property type="term" value="P:negative regulation of bacterial-type flagellum-dependent cell motility"/>
    <property type="evidence" value="ECO:0007669"/>
    <property type="project" value="TreeGrafter"/>
</dbReference>
<evidence type="ECO:0000256" key="1">
    <source>
        <dbReference type="ARBA" id="ARBA00012528"/>
    </source>
</evidence>
<dbReference type="Pfam" id="PF00990">
    <property type="entry name" value="GGDEF"/>
    <property type="match status" value="1"/>
</dbReference>
<dbReference type="SMART" id="SM00267">
    <property type="entry name" value="GGDEF"/>
    <property type="match status" value="1"/>
</dbReference>
<dbReference type="CDD" id="cd17574">
    <property type="entry name" value="REC_OmpR"/>
    <property type="match status" value="1"/>
</dbReference>
<dbReference type="AlphaFoldDB" id="A0A518HC61"/>
<dbReference type="Proteomes" id="UP000317835">
    <property type="component" value="Chromosome"/>
</dbReference>
<dbReference type="InterPro" id="IPR001789">
    <property type="entry name" value="Sig_transdc_resp-reg_receiver"/>
</dbReference>
<evidence type="ECO:0000256" key="2">
    <source>
        <dbReference type="ARBA" id="ARBA00034247"/>
    </source>
</evidence>
<dbReference type="InterPro" id="IPR050469">
    <property type="entry name" value="Diguanylate_Cyclase"/>
</dbReference>
<sequence length="320" mass="35527">MKILIAEDQAPAALYLRRTLERMGHRPAVAPDGEAAWEMLERDGADVLISDWMMPRLDGLGLCRRIRAVEHDRYTYVILLTARNNRDDRLEGLHAGADDFLTKPPDPDELNLRLQIAGRILAVHAELGRRNARLAELATTDALTGVRNRRRFHEDLDLLLSQARRLREPLSLVMLDVDNFKSFNDSFGHPAGDEVLRRVGAMLQSSVRGHDLVARYGGEEFAVLLPATGTEEAVLVSERLRSAFRSEAWPHRPVTASLGLDTAGPVEFQGADDLIRRADEALYRSKREGRDRVSAFTDRLAGPAPSPPADALPSPPSLAL</sequence>
<dbReference type="EMBL" id="CP036426">
    <property type="protein sequence ID" value="QDV38429.1"/>
    <property type="molecule type" value="Genomic_DNA"/>
</dbReference>
<dbReference type="EC" id="2.7.7.65" evidence="1"/>
<dbReference type="PANTHER" id="PTHR45138:SF9">
    <property type="entry name" value="DIGUANYLATE CYCLASE DGCM-RELATED"/>
    <property type="match status" value="1"/>
</dbReference>
<dbReference type="Pfam" id="PF00072">
    <property type="entry name" value="Response_reg"/>
    <property type="match status" value="1"/>
</dbReference>
<dbReference type="PANTHER" id="PTHR45138">
    <property type="entry name" value="REGULATORY COMPONENTS OF SENSORY TRANSDUCTION SYSTEM"/>
    <property type="match status" value="1"/>
</dbReference>
<dbReference type="InterPro" id="IPR011006">
    <property type="entry name" value="CheY-like_superfamily"/>
</dbReference>
<dbReference type="SUPFAM" id="SSF55073">
    <property type="entry name" value="Nucleotide cyclase"/>
    <property type="match status" value="1"/>
</dbReference>
<evidence type="ECO:0000313" key="8">
    <source>
        <dbReference type="Proteomes" id="UP000317835"/>
    </source>
</evidence>
<dbReference type="SUPFAM" id="SSF52172">
    <property type="entry name" value="CheY-like"/>
    <property type="match status" value="1"/>
</dbReference>
<dbReference type="GO" id="GO:0043709">
    <property type="term" value="P:cell adhesion involved in single-species biofilm formation"/>
    <property type="evidence" value="ECO:0007669"/>
    <property type="project" value="TreeGrafter"/>
</dbReference>
<dbReference type="FunFam" id="3.30.70.270:FF:000001">
    <property type="entry name" value="Diguanylate cyclase domain protein"/>
    <property type="match status" value="1"/>
</dbReference>
<accession>A0A518HC61</accession>
<dbReference type="InterPro" id="IPR043128">
    <property type="entry name" value="Rev_trsase/Diguanyl_cyclase"/>
</dbReference>
<feature type="modified residue" description="4-aspartylphosphate" evidence="3">
    <location>
        <position position="51"/>
    </location>
</feature>
<reference evidence="7 8" key="1">
    <citation type="submission" date="2019-02" db="EMBL/GenBank/DDBJ databases">
        <title>Deep-cultivation of Planctomycetes and their phenomic and genomic characterization uncovers novel biology.</title>
        <authorList>
            <person name="Wiegand S."/>
            <person name="Jogler M."/>
            <person name="Boedeker C."/>
            <person name="Pinto D."/>
            <person name="Vollmers J."/>
            <person name="Rivas-Marin E."/>
            <person name="Kohn T."/>
            <person name="Peeters S.H."/>
            <person name="Heuer A."/>
            <person name="Rast P."/>
            <person name="Oberbeckmann S."/>
            <person name="Bunk B."/>
            <person name="Jeske O."/>
            <person name="Meyerdierks A."/>
            <person name="Storesund J.E."/>
            <person name="Kallscheuer N."/>
            <person name="Luecker S."/>
            <person name="Lage O.M."/>
            <person name="Pohl T."/>
            <person name="Merkel B.J."/>
            <person name="Hornburger P."/>
            <person name="Mueller R.-W."/>
            <person name="Bruemmer F."/>
            <person name="Labrenz M."/>
            <person name="Spormann A.M."/>
            <person name="Op den Camp H."/>
            <person name="Overmann J."/>
            <person name="Amann R."/>
            <person name="Jetten M.S.M."/>
            <person name="Mascher T."/>
            <person name="Medema M.H."/>
            <person name="Devos D.P."/>
            <person name="Kaster A.-K."/>
            <person name="Ovreas L."/>
            <person name="Rohde M."/>
            <person name="Galperin M.Y."/>
            <person name="Jogler C."/>
        </authorList>
    </citation>
    <scope>NUCLEOTIDE SEQUENCE [LARGE SCALE GENOMIC DNA]</scope>
    <source>
        <strain evidence="7 8">ElP</strain>
    </source>
</reference>
<dbReference type="Gene3D" id="3.30.70.270">
    <property type="match status" value="1"/>
</dbReference>
<feature type="domain" description="GGDEF" evidence="6">
    <location>
        <begin position="168"/>
        <end position="298"/>
    </location>
</feature>
<dbReference type="NCBIfam" id="TIGR00254">
    <property type="entry name" value="GGDEF"/>
    <property type="match status" value="1"/>
</dbReference>
<organism evidence="7 8">
    <name type="scientific">Tautonia plasticadhaerens</name>
    <dbReference type="NCBI Taxonomy" id="2527974"/>
    <lineage>
        <taxon>Bacteria</taxon>
        <taxon>Pseudomonadati</taxon>
        <taxon>Planctomycetota</taxon>
        <taxon>Planctomycetia</taxon>
        <taxon>Isosphaerales</taxon>
        <taxon>Isosphaeraceae</taxon>
        <taxon>Tautonia</taxon>
    </lineage>
</organism>
<dbReference type="KEGG" id="tpla:ElP_63840"/>
<dbReference type="RefSeq" id="WP_197446516.1">
    <property type="nucleotide sequence ID" value="NZ_CP036426.1"/>
</dbReference>
<dbReference type="PROSITE" id="PS50887">
    <property type="entry name" value="GGDEF"/>
    <property type="match status" value="1"/>
</dbReference>
<dbReference type="Gene3D" id="3.40.50.2300">
    <property type="match status" value="1"/>
</dbReference>
<dbReference type="InterPro" id="IPR000160">
    <property type="entry name" value="GGDEF_dom"/>
</dbReference>
<evidence type="ECO:0000256" key="3">
    <source>
        <dbReference type="PROSITE-ProRule" id="PRU00169"/>
    </source>
</evidence>
<feature type="region of interest" description="Disordered" evidence="4">
    <location>
        <begin position="287"/>
        <end position="320"/>
    </location>
</feature>
<name>A0A518HC61_9BACT</name>
<dbReference type="CDD" id="cd01949">
    <property type="entry name" value="GGDEF"/>
    <property type="match status" value="1"/>
</dbReference>
<dbReference type="PROSITE" id="PS50110">
    <property type="entry name" value="RESPONSE_REGULATORY"/>
    <property type="match status" value="1"/>
</dbReference>
<dbReference type="GO" id="GO:0000160">
    <property type="term" value="P:phosphorelay signal transduction system"/>
    <property type="evidence" value="ECO:0007669"/>
    <property type="project" value="InterPro"/>
</dbReference>
<feature type="compositionally biased region" description="Pro residues" evidence="4">
    <location>
        <begin position="304"/>
        <end position="320"/>
    </location>
</feature>